<protein>
    <submittedName>
        <fullName evidence="8">PRSS16 protein</fullName>
    </submittedName>
</protein>
<evidence type="ECO:0000256" key="7">
    <source>
        <dbReference type="SAM" id="SignalP"/>
    </source>
</evidence>
<keyword evidence="6" id="KW-1133">Transmembrane helix</keyword>
<dbReference type="PANTHER" id="PTHR11010">
    <property type="entry name" value="PROTEASE S28 PRO-X CARBOXYPEPTIDASE-RELATED"/>
    <property type="match status" value="1"/>
</dbReference>
<keyword evidence="6" id="KW-0812">Transmembrane</keyword>
<feature type="signal peptide" evidence="7">
    <location>
        <begin position="1"/>
        <end position="25"/>
    </location>
</feature>
<evidence type="ECO:0000313" key="9">
    <source>
        <dbReference type="Proteomes" id="UP000604046"/>
    </source>
</evidence>
<proteinExistence type="inferred from homology"/>
<dbReference type="InterPro" id="IPR029058">
    <property type="entry name" value="AB_hydrolase_fold"/>
</dbReference>
<keyword evidence="9" id="KW-1185">Reference proteome</keyword>
<dbReference type="Gene3D" id="3.40.50.1820">
    <property type="entry name" value="alpha/beta hydrolase"/>
    <property type="match status" value="1"/>
</dbReference>
<organism evidence="8 9">
    <name type="scientific">Symbiodinium natans</name>
    <dbReference type="NCBI Taxonomy" id="878477"/>
    <lineage>
        <taxon>Eukaryota</taxon>
        <taxon>Sar</taxon>
        <taxon>Alveolata</taxon>
        <taxon>Dinophyceae</taxon>
        <taxon>Suessiales</taxon>
        <taxon>Symbiodiniaceae</taxon>
        <taxon>Symbiodinium</taxon>
    </lineage>
</organism>
<dbReference type="AlphaFoldDB" id="A0A812Q290"/>
<accession>A0A812Q290</accession>
<dbReference type="GO" id="GO:0008239">
    <property type="term" value="F:dipeptidyl-peptidase activity"/>
    <property type="evidence" value="ECO:0007669"/>
    <property type="project" value="TreeGrafter"/>
</dbReference>
<evidence type="ECO:0000313" key="8">
    <source>
        <dbReference type="EMBL" id="CAE7371016.1"/>
    </source>
</evidence>
<dbReference type="PANTHER" id="PTHR11010:SF11">
    <property type="entry name" value="THYMUS-SPECIFIC SERINE PROTEASE"/>
    <property type="match status" value="1"/>
</dbReference>
<dbReference type="Pfam" id="PF05577">
    <property type="entry name" value="Peptidase_S28"/>
    <property type="match status" value="1"/>
</dbReference>
<name>A0A812Q290_9DINO</name>
<feature type="transmembrane region" description="Helical" evidence="6">
    <location>
        <begin position="539"/>
        <end position="560"/>
    </location>
</feature>
<dbReference type="GO" id="GO:0070008">
    <property type="term" value="F:serine-type exopeptidase activity"/>
    <property type="evidence" value="ECO:0007669"/>
    <property type="project" value="InterPro"/>
</dbReference>
<dbReference type="Proteomes" id="UP000604046">
    <property type="component" value="Unassembled WGS sequence"/>
</dbReference>
<keyword evidence="3 7" id="KW-0732">Signal</keyword>
<keyword evidence="6" id="KW-0472">Membrane</keyword>
<gene>
    <name evidence="8" type="primary">PRSS16</name>
    <name evidence="8" type="ORF">SNAT2548_LOCUS20248</name>
</gene>
<evidence type="ECO:0000256" key="2">
    <source>
        <dbReference type="ARBA" id="ARBA00022670"/>
    </source>
</evidence>
<keyword evidence="5" id="KW-0325">Glycoprotein</keyword>
<evidence type="ECO:0000256" key="6">
    <source>
        <dbReference type="SAM" id="Phobius"/>
    </source>
</evidence>
<sequence>MTHYLCLAPATFASLSLVSVRRAYAKDSAMRKRPATSNLGSALLFVVCGAQAQLPASYHEQLQDHFDSANNNTWPQAYYVNSTYWKPGSKSPIFLCVGGEGPPLDSSAVNHSVHCNLAVEWLRDKGALMFALEHRYYGCHNRSACPVEDLDAPDSLRFLSSRQAVEDVAHFVRAMKVQYKLTLQNRWMTWGGSYPGMLAAWSRLKHPELIHASIASSAPVAATYDMPQYLDHVAYAYTVADSGVGGSLACRDAIRKGHSWVEARFMASDVAAVTEKFGLAEGSLGSLDSRIAFGSSGVADFPAQENDPLCTEPACNIAKVCAVMTNESLGDEVQRLVQLRKLQKISGLPQMGTLRVNRALGRASSLRMGLHGIYRQGSGLPDFWFYQTCKEFGFYQTCAAAGGCMFVRGLDNASFYAAGCVKQFNISVADVQSNIDATNYHYGGREPLDAKGKLGRCVMFPNGQVDPWSTQSVLQAPSRDLPILMIAGASHHAWTWPSRPDDQESVMAARTTIRQQANTFLRQSCSEDSLDNGHSNNNVVWILACVVASIVLLALTVTAVRRCRRPRRNALLSSNVSLQNR</sequence>
<dbReference type="Gene3D" id="1.20.120.980">
    <property type="entry name" value="Serine carboxypeptidase S28, SKS domain"/>
    <property type="match status" value="1"/>
</dbReference>
<dbReference type="GO" id="GO:0006508">
    <property type="term" value="P:proteolysis"/>
    <property type="evidence" value="ECO:0007669"/>
    <property type="project" value="UniProtKB-KW"/>
</dbReference>
<evidence type="ECO:0000256" key="3">
    <source>
        <dbReference type="ARBA" id="ARBA00022729"/>
    </source>
</evidence>
<comment type="caution">
    <text evidence="8">The sequence shown here is derived from an EMBL/GenBank/DDBJ whole genome shotgun (WGS) entry which is preliminary data.</text>
</comment>
<reference evidence="8" key="1">
    <citation type="submission" date="2021-02" db="EMBL/GenBank/DDBJ databases">
        <authorList>
            <person name="Dougan E. K."/>
            <person name="Rhodes N."/>
            <person name="Thang M."/>
            <person name="Chan C."/>
        </authorList>
    </citation>
    <scope>NUCLEOTIDE SEQUENCE</scope>
</reference>
<keyword evidence="4" id="KW-0378">Hydrolase</keyword>
<dbReference type="EMBL" id="CAJNDS010002204">
    <property type="protein sequence ID" value="CAE7371016.1"/>
    <property type="molecule type" value="Genomic_DNA"/>
</dbReference>
<evidence type="ECO:0000256" key="4">
    <source>
        <dbReference type="ARBA" id="ARBA00022801"/>
    </source>
</evidence>
<keyword evidence="2" id="KW-0645">Protease</keyword>
<dbReference type="SUPFAM" id="SSF53474">
    <property type="entry name" value="alpha/beta-Hydrolases"/>
    <property type="match status" value="1"/>
</dbReference>
<evidence type="ECO:0000256" key="1">
    <source>
        <dbReference type="ARBA" id="ARBA00011079"/>
    </source>
</evidence>
<evidence type="ECO:0000256" key="5">
    <source>
        <dbReference type="ARBA" id="ARBA00023180"/>
    </source>
</evidence>
<dbReference type="InterPro" id="IPR008758">
    <property type="entry name" value="Peptidase_S28"/>
</dbReference>
<dbReference type="OrthoDB" id="406761at2759"/>
<comment type="similarity">
    <text evidence="1">Belongs to the peptidase S28 family.</text>
</comment>
<dbReference type="InterPro" id="IPR042269">
    <property type="entry name" value="Ser_carbopepase_S28_SKS"/>
</dbReference>
<feature type="chain" id="PRO_5032873112" evidence="7">
    <location>
        <begin position="26"/>
        <end position="581"/>
    </location>
</feature>